<evidence type="ECO:0000259" key="7">
    <source>
        <dbReference type="Pfam" id="PF03946"/>
    </source>
</evidence>
<dbReference type="PANTHER" id="PTHR11661">
    <property type="entry name" value="60S RIBOSOMAL PROTEIN L12"/>
    <property type="match status" value="1"/>
</dbReference>
<dbReference type="InterPro" id="IPR020784">
    <property type="entry name" value="Ribosomal_uL11_N"/>
</dbReference>
<gene>
    <name evidence="8" type="ORF">S12H4_59846</name>
</gene>
<feature type="domain" description="Large ribosomal subunit protein uL11 N-terminal" evidence="7">
    <location>
        <begin position="1"/>
        <end position="54"/>
    </location>
</feature>
<evidence type="ECO:0000256" key="5">
    <source>
        <dbReference type="ARBA" id="ARBA00023274"/>
    </source>
</evidence>
<comment type="caution">
    <text evidence="8">The sequence shown here is derived from an EMBL/GenBank/DDBJ whole genome shotgun (WGS) entry which is preliminary data.</text>
</comment>
<dbReference type="Gene3D" id="1.10.10.250">
    <property type="entry name" value="Ribosomal protein L11, C-terminal domain"/>
    <property type="match status" value="1"/>
</dbReference>
<keyword evidence="3" id="KW-0694">RNA-binding</keyword>
<evidence type="ECO:0000256" key="1">
    <source>
        <dbReference type="ARBA" id="ARBA00010537"/>
    </source>
</evidence>
<keyword evidence="5" id="KW-0687">Ribonucleoprotein</keyword>
<dbReference type="SUPFAM" id="SSF54747">
    <property type="entry name" value="Ribosomal L11/L12e N-terminal domain"/>
    <property type="match status" value="1"/>
</dbReference>
<dbReference type="Gene3D" id="3.30.1550.10">
    <property type="entry name" value="Ribosomal protein L11/L12, N-terminal domain"/>
    <property type="match status" value="1"/>
</dbReference>
<dbReference type="CDD" id="cd00349">
    <property type="entry name" value="Ribosomal_L11"/>
    <property type="match status" value="1"/>
</dbReference>
<dbReference type="NCBIfam" id="NF002232">
    <property type="entry name" value="PRK01143.1"/>
    <property type="match status" value="1"/>
</dbReference>
<dbReference type="SMART" id="SM00649">
    <property type="entry name" value="RL11"/>
    <property type="match status" value="1"/>
</dbReference>
<dbReference type="GO" id="GO:0006412">
    <property type="term" value="P:translation"/>
    <property type="evidence" value="ECO:0007669"/>
    <property type="project" value="InterPro"/>
</dbReference>
<comment type="similarity">
    <text evidence="1">Belongs to the universal ribosomal protein uL11 family.</text>
</comment>
<dbReference type="Pfam" id="PF03946">
    <property type="entry name" value="Ribosomal_L11_N"/>
    <property type="match status" value="1"/>
</dbReference>
<dbReference type="InterPro" id="IPR020785">
    <property type="entry name" value="Ribosomal_uL11_CS"/>
</dbReference>
<dbReference type="EMBL" id="BARW01039231">
    <property type="protein sequence ID" value="GAJ18891.1"/>
    <property type="molecule type" value="Genomic_DNA"/>
</dbReference>
<dbReference type="AlphaFoldDB" id="X1VQB9"/>
<dbReference type="GO" id="GO:0003735">
    <property type="term" value="F:structural constituent of ribosome"/>
    <property type="evidence" value="ECO:0007669"/>
    <property type="project" value="InterPro"/>
</dbReference>
<evidence type="ECO:0000256" key="4">
    <source>
        <dbReference type="ARBA" id="ARBA00022980"/>
    </source>
</evidence>
<dbReference type="PROSITE" id="PS00359">
    <property type="entry name" value="RIBOSOMAL_L11"/>
    <property type="match status" value="1"/>
</dbReference>
<evidence type="ECO:0000256" key="2">
    <source>
        <dbReference type="ARBA" id="ARBA00022730"/>
    </source>
</evidence>
<dbReference type="GO" id="GO:0070180">
    <property type="term" value="F:large ribosomal subunit rRNA binding"/>
    <property type="evidence" value="ECO:0007669"/>
    <property type="project" value="TreeGrafter"/>
</dbReference>
<protein>
    <recommendedName>
        <fullName evidence="9">Ribosomal protein L11 C-terminal domain-containing protein</fullName>
    </recommendedName>
</protein>
<sequence length="150" mass="16109">EGGSMKPGPALSQKLGPIGINVNQVIQKVNDTTKDFNGMKVPVELDVDTSTKEFGVKVFSPPVSELLKKELGIEKGSGMQKKMQVANTSIEQIISIAKTKLPNLLCKDLKAAVKTVIGSCVSLGILIENKPASEVEQQIDGGKYDKEIQE</sequence>
<feature type="non-terminal residue" evidence="8">
    <location>
        <position position="150"/>
    </location>
</feature>
<name>X1VQB9_9ZZZZ</name>
<keyword evidence="2" id="KW-0699">rRNA-binding</keyword>
<dbReference type="InterPro" id="IPR036769">
    <property type="entry name" value="Ribosomal_uL11_C_sf"/>
</dbReference>
<reference evidence="8" key="1">
    <citation type="journal article" date="2014" name="Front. Microbiol.">
        <title>High frequency of phylogenetically diverse reductive dehalogenase-homologous genes in deep subseafloor sedimentary metagenomes.</title>
        <authorList>
            <person name="Kawai M."/>
            <person name="Futagami T."/>
            <person name="Toyoda A."/>
            <person name="Takaki Y."/>
            <person name="Nishi S."/>
            <person name="Hori S."/>
            <person name="Arai W."/>
            <person name="Tsubouchi T."/>
            <person name="Morono Y."/>
            <person name="Uchiyama I."/>
            <person name="Ito T."/>
            <person name="Fujiyama A."/>
            <person name="Inagaki F."/>
            <person name="Takami H."/>
        </authorList>
    </citation>
    <scope>NUCLEOTIDE SEQUENCE</scope>
    <source>
        <strain evidence="8">Expedition CK06-06</strain>
    </source>
</reference>
<dbReference type="Pfam" id="PF00298">
    <property type="entry name" value="Ribosomal_L11"/>
    <property type="match status" value="1"/>
</dbReference>
<keyword evidence="4" id="KW-0689">Ribosomal protein</keyword>
<dbReference type="InterPro" id="IPR036796">
    <property type="entry name" value="Ribosomal_uL11_N_sf"/>
</dbReference>
<evidence type="ECO:0000313" key="8">
    <source>
        <dbReference type="EMBL" id="GAJ18891.1"/>
    </source>
</evidence>
<organism evidence="8">
    <name type="scientific">marine sediment metagenome</name>
    <dbReference type="NCBI Taxonomy" id="412755"/>
    <lineage>
        <taxon>unclassified sequences</taxon>
        <taxon>metagenomes</taxon>
        <taxon>ecological metagenomes</taxon>
    </lineage>
</organism>
<dbReference type="PANTHER" id="PTHR11661:SF1">
    <property type="entry name" value="LARGE RIBOSOMAL SUBUNIT PROTEIN UL11M"/>
    <property type="match status" value="1"/>
</dbReference>
<accession>X1VQB9</accession>
<feature type="domain" description="Large ribosomal subunit protein uL11 C-terminal" evidence="6">
    <location>
        <begin position="60"/>
        <end position="126"/>
    </location>
</feature>
<evidence type="ECO:0000256" key="3">
    <source>
        <dbReference type="ARBA" id="ARBA00022884"/>
    </source>
</evidence>
<evidence type="ECO:0008006" key="9">
    <source>
        <dbReference type="Google" id="ProtNLM"/>
    </source>
</evidence>
<dbReference type="SUPFAM" id="SSF46906">
    <property type="entry name" value="Ribosomal protein L11, C-terminal domain"/>
    <property type="match status" value="1"/>
</dbReference>
<dbReference type="GO" id="GO:0015934">
    <property type="term" value="C:large ribosomal subunit"/>
    <property type="evidence" value="ECO:0007669"/>
    <property type="project" value="TreeGrafter"/>
</dbReference>
<evidence type="ECO:0000259" key="6">
    <source>
        <dbReference type="Pfam" id="PF00298"/>
    </source>
</evidence>
<dbReference type="InterPro" id="IPR000911">
    <property type="entry name" value="Ribosomal_uL11"/>
</dbReference>
<feature type="non-terminal residue" evidence="8">
    <location>
        <position position="1"/>
    </location>
</feature>
<dbReference type="HAMAP" id="MF_00736">
    <property type="entry name" value="Ribosomal_uL11"/>
    <property type="match status" value="1"/>
</dbReference>
<dbReference type="InterPro" id="IPR020783">
    <property type="entry name" value="Ribosomal_uL11_C"/>
</dbReference>
<proteinExistence type="inferred from homology"/>